<name>A0A1W1DT59_9ZZZZ</name>
<dbReference type="InterPro" id="IPR036259">
    <property type="entry name" value="MFS_trans_sf"/>
</dbReference>
<keyword evidence="1" id="KW-1133">Transmembrane helix</keyword>
<feature type="transmembrane region" description="Helical" evidence="1">
    <location>
        <begin position="250"/>
        <end position="269"/>
    </location>
</feature>
<dbReference type="PROSITE" id="PS50850">
    <property type="entry name" value="MFS"/>
    <property type="match status" value="1"/>
</dbReference>
<accession>A0A1W1DT59</accession>
<dbReference type="AlphaFoldDB" id="A0A1W1DT59"/>
<evidence type="ECO:0000256" key="1">
    <source>
        <dbReference type="SAM" id="Phobius"/>
    </source>
</evidence>
<protein>
    <submittedName>
        <fullName evidence="3">Putative membrane protein</fullName>
    </submittedName>
</protein>
<feature type="transmembrane region" description="Helical" evidence="1">
    <location>
        <begin position="47"/>
        <end position="67"/>
    </location>
</feature>
<dbReference type="PANTHER" id="PTHR23534">
    <property type="entry name" value="MFS PERMEASE"/>
    <property type="match status" value="1"/>
</dbReference>
<dbReference type="GO" id="GO:0022857">
    <property type="term" value="F:transmembrane transporter activity"/>
    <property type="evidence" value="ECO:0007669"/>
    <property type="project" value="InterPro"/>
</dbReference>
<dbReference type="EMBL" id="FPHY01000002">
    <property type="protein sequence ID" value="SFV84933.1"/>
    <property type="molecule type" value="Genomic_DNA"/>
</dbReference>
<feature type="transmembrane region" description="Helical" evidence="1">
    <location>
        <begin position="111"/>
        <end position="134"/>
    </location>
</feature>
<feature type="transmembrane region" description="Helical" evidence="1">
    <location>
        <begin position="79"/>
        <end position="99"/>
    </location>
</feature>
<evidence type="ECO:0000259" key="2">
    <source>
        <dbReference type="PROSITE" id="PS50850"/>
    </source>
</evidence>
<gene>
    <name evidence="3" type="ORF">MNB_SUP05-SYMBIONT-4-941</name>
</gene>
<keyword evidence="1" id="KW-0812">Transmembrane</keyword>
<feature type="transmembrane region" description="Helical" evidence="1">
    <location>
        <begin position="155"/>
        <end position="179"/>
    </location>
</feature>
<sequence>MVGTAASIIPVNYIMSKIGRRRTFLGVCIYTIAIIALAIIALEVKAFYLFCLSTFLFGATTATMNQFRFAAIESVDKNLSATATSAVLIGGLVSAFLGPELAILGKDWFDTAFVGSFLLLSGCFIVAFLLLWFYQSSHAPLQAKQQQSGRSLKIIIKQPVFIIAISSAAVGYVVMSYIMTATPMSMHIIDGFSLMQTKFVIQSHVVAMFLPSLFTPMIVKLFGLRKMMIIGIILYLACIIIGYSHSLHEYWVALILLGLGWNFLFIGGTSLLPRAYHQNEKFKVQSINDLLIFSMQGIASLSAGWFVFNFGWEVVLLSTVPLLLLQLLVLLWWLKTNQHT</sequence>
<proteinExistence type="predicted"/>
<feature type="transmembrane region" description="Helical" evidence="1">
    <location>
        <begin position="314"/>
        <end position="334"/>
    </location>
</feature>
<dbReference type="PANTHER" id="PTHR23534:SF1">
    <property type="entry name" value="MAJOR FACILITATOR SUPERFAMILY PROTEIN"/>
    <property type="match status" value="1"/>
</dbReference>
<dbReference type="Gene3D" id="1.20.1250.20">
    <property type="entry name" value="MFS general substrate transporter like domains"/>
    <property type="match status" value="2"/>
</dbReference>
<reference evidence="3" key="1">
    <citation type="submission" date="2016-10" db="EMBL/GenBank/DDBJ databases">
        <authorList>
            <person name="de Groot N.N."/>
        </authorList>
    </citation>
    <scope>NUCLEOTIDE SEQUENCE</scope>
</reference>
<dbReference type="InterPro" id="IPR020846">
    <property type="entry name" value="MFS_dom"/>
</dbReference>
<feature type="domain" description="Major facilitator superfamily (MFS) profile" evidence="2">
    <location>
        <begin position="152"/>
        <end position="340"/>
    </location>
</feature>
<feature type="transmembrane region" description="Helical" evidence="1">
    <location>
        <begin position="290"/>
        <end position="308"/>
    </location>
</feature>
<dbReference type="SUPFAM" id="SSF103473">
    <property type="entry name" value="MFS general substrate transporter"/>
    <property type="match status" value="1"/>
</dbReference>
<keyword evidence="1" id="KW-0472">Membrane</keyword>
<feature type="transmembrane region" description="Helical" evidence="1">
    <location>
        <begin position="199"/>
        <end position="219"/>
    </location>
</feature>
<feature type="transmembrane region" description="Helical" evidence="1">
    <location>
        <begin position="23"/>
        <end position="41"/>
    </location>
</feature>
<evidence type="ECO:0000313" key="3">
    <source>
        <dbReference type="EMBL" id="SFV84933.1"/>
    </source>
</evidence>
<feature type="transmembrane region" description="Helical" evidence="1">
    <location>
        <begin position="226"/>
        <end position="244"/>
    </location>
</feature>
<dbReference type="InterPro" id="IPR011701">
    <property type="entry name" value="MFS"/>
</dbReference>
<organism evidence="3">
    <name type="scientific">hydrothermal vent metagenome</name>
    <dbReference type="NCBI Taxonomy" id="652676"/>
    <lineage>
        <taxon>unclassified sequences</taxon>
        <taxon>metagenomes</taxon>
        <taxon>ecological metagenomes</taxon>
    </lineage>
</organism>
<dbReference type="Pfam" id="PF07690">
    <property type="entry name" value="MFS_1"/>
    <property type="match status" value="2"/>
</dbReference>